<accession>A0A075FP16</accession>
<dbReference type="AlphaFoldDB" id="A0A075FP16"/>
<protein>
    <submittedName>
        <fullName evidence="1">Uncharacterized protein</fullName>
    </submittedName>
</protein>
<reference evidence="1" key="1">
    <citation type="journal article" date="2014" name="Genome Biol. Evol.">
        <title>Pangenome evidence for extensive interdomain horizontal transfer affecting lineage core and shell genes in uncultured planktonic thaumarchaeota and euryarchaeota.</title>
        <authorList>
            <person name="Deschamps P."/>
            <person name="Zivanovic Y."/>
            <person name="Moreira D."/>
            <person name="Rodriguez-Valera F."/>
            <person name="Lopez-Garcia P."/>
        </authorList>
    </citation>
    <scope>NUCLEOTIDE SEQUENCE</scope>
</reference>
<evidence type="ECO:0000313" key="1">
    <source>
        <dbReference type="EMBL" id="AIE93099.1"/>
    </source>
</evidence>
<organism evidence="1">
    <name type="scientific">uncultured marine thaumarchaeote AD1000_31_F12</name>
    <dbReference type="NCBI Taxonomy" id="1455906"/>
    <lineage>
        <taxon>Archaea</taxon>
        <taxon>Nitrososphaerota</taxon>
        <taxon>environmental samples</taxon>
    </lineage>
</organism>
<dbReference type="EMBL" id="KF900385">
    <property type="protein sequence ID" value="AIE93099.1"/>
    <property type="molecule type" value="Genomic_DNA"/>
</dbReference>
<name>A0A075FP16_9ARCH</name>
<sequence>MKVFQIRFPILLILSFSLLGSSILVPNSSAQDAQIPGWVKNVAGWWGSDIVSENEFVTGIEYLINNNIILLDFVPCNDEIQSQYGDTKSIPDWIKNNAIWWSENLIGDIDFINGLQYLIEHKIIKIDNKKILGKVPLEDIKFSANWQIDKNTLAFAQSAFFEIYGVYGECVTDDGNQVWKSLLLGLNPNKMDMYNEVAVWNDPQNTVVVYPYFTFVAYNEPGFYTYYRGECDDCTTTKFVLPTLFYNEYVSSGIGHQALTLLGYTSITDVDIDHNPGILQQFDKVIMLHNEYVTRAMFDAITSHPNVVYLYPNALYAEIEVNYIDETITLIRGHDYPPEDPVSNGFDWEFDNTHPYEYDNLCADMKFYQIENGWMTNCYPENFFLKGHTGLFNLLKTIKNL</sequence>
<proteinExistence type="predicted"/>